<protein>
    <submittedName>
        <fullName evidence="8">Efflux RND transporter periplasmic adaptor subunit</fullName>
    </submittedName>
</protein>
<dbReference type="AlphaFoldDB" id="A0A855WZY2"/>
<evidence type="ECO:0000259" key="7">
    <source>
        <dbReference type="Pfam" id="PF25954"/>
    </source>
</evidence>
<keyword evidence="4" id="KW-0812">Transmembrane</keyword>
<dbReference type="PANTHER" id="PTHR30469:SF33">
    <property type="entry name" value="SLR1207 PROTEIN"/>
    <property type="match status" value="1"/>
</dbReference>
<dbReference type="Pfam" id="PF25954">
    <property type="entry name" value="Beta-barrel_RND_2"/>
    <property type="match status" value="1"/>
</dbReference>
<dbReference type="InterPro" id="IPR058625">
    <property type="entry name" value="MdtA-like_BSH"/>
</dbReference>
<feature type="domain" description="CusB-like beta-barrel" evidence="7">
    <location>
        <begin position="210"/>
        <end position="284"/>
    </location>
</feature>
<proteinExistence type="inferred from homology"/>
<evidence type="ECO:0000256" key="1">
    <source>
        <dbReference type="ARBA" id="ARBA00009477"/>
    </source>
</evidence>
<keyword evidence="2" id="KW-0175">Coiled coil</keyword>
<name>A0A855WZY2_9BACT</name>
<comment type="caution">
    <text evidence="8">The sequence shown here is derived from an EMBL/GenBank/DDBJ whole genome shotgun (WGS) entry which is preliminary data.</text>
</comment>
<dbReference type="EMBL" id="PQAP01000167">
    <property type="protein sequence ID" value="PWB69668.1"/>
    <property type="molecule type" value="Genomic_DNA"/>
</dbReference>
<feature type="compositionally biased region" description="Basic and acidic residues" evidence="3">
    <location>
        <begin position="346"/>
        <end position="372"/>
    </location>
</feature>
<organism evidence="8 9">
    <name type="scientific">candidate division GN15 bacterium</name>
    <dbReference type="NCBI Taxonomy" id="2072418"/>
    <lineage>
        <taxon>Bacteria</taxon>
        <taxon>candidate division GN15</taxon>
    </lineage>
</organism>
<dbReference type="InterPro" id="IPR006143">
    <property type="entry name" value="RND_pump_MFP"/>
</dbReference>
<evidence type="ECO:0000256" key="3">
    <source>
        <dbReference type="SAM" id="MobiDB-lite"/>
    </source>
</evidence>
<dbReference type="Pfam" id="PF25876">
    <property type="entry name" value="HH_MFP_RND"/>
    <property type="match status" value="1"/>
</dbReference>
<evidence type="ECO:0000313" key="8">
    <source>
        <dbReference type="EMBL" id="PWB69668.1"/>
    </source>
</evidence>
<feature type="transmembrane region" description="Helical" evidence="4">
    <location>
        <begin position="6"/>
        <end position="24"/>
    </location>
</feature>
<keyword evidence="4" id="KW-1133">Transmembrane helix</keyword>
<feature type="domain" description="Multidrug resistance protein MdtA-like barrel-sandwich hybrid" evidence="6">
    <location>
        <begin position="59"/>
        <end position="197"/>
    </location>
</feature>
<feature type="coiled-coil region" evidence="2">
    <location>
        <begin position="99"/>
        <end position="164"/>
    </location>
</feature>
<reference evidence="8 9" key="1">
    <citation type="journal article" date="2018" name="ISME J.">
        <title>A methanotrophic archaeon couples anaerobic oxidation of methane to Fe(III) reduction.</title>
        <authorList>
            <person name="Cai C."/>
            <person name="Leu A.O."/>
            <person name="Xie G.J."/>
            <person name="Guo J."/>
            <person name="Feng Y."/>
            <person name="Zhao J.X."/>
            <person name="Tyson G.W."/>
            <person name="Yuan Z."/>
            <person name="Hu S."/>
        </authorList>
    </citation>
    <scope>NUCLEOTIDE SEQUENCE [LARGE SCALE GENOMIC DNA]</scope>
    <source>
        <strain evidence="8">FeB_12</strain>
    </source>
</reference>
<dbReference type="NCBIfam" id="TIGR01730">
    <property type="entry name" value="RND_mfp"/>
    <property type="match status" value="1"/>
</dbReference>
<keyword evidence="4" id="KW-0472">Membrane</keyword>
<dbReference type="SUPFAM" id="SSF111369">
    <property type="entry name" value="HlyD-like secretion proteins"/>
    <property type="match status" value="1"/>
</dbReference>
<dbReference type="Proteomes" id="UP000250918">
    <property type="component" value="Unassembled WGS sequence"/>
</dbReference>
<feature type="region of interest" description="Disordered" evidence="3">
    <location>
        <begin position="430"/>
        <end position="454"/>
    </location>
</feature>
<feature type="compositionally biased region" description="Low complexity" evidence="3">
    <location>
        <begin position="433"/>
        <end position="442"/>
    </location>
</feature>
<dbReference type="Pfam" id="PF25917">
    <property type="entry name" value="BSH_RND"/>
    <property type="match status" value="1"/>
</dbReference>
<dbReference type="Gene3D" id="1.10.287.470">
    <property type="entry name" value="Helix hairpin bin"/>
    <property type="match status" value="1"/>
</dbReference>
<feature type="region of interest" description="Disordered" evidence="3">
    <location>
        <begin position="312"/>
        <end position="388"/>
    </location>
</feature>
<feature type="domain" description="Multidrug resistance protein MdtA-like alpha-helical hairpin" evidence="5">
    <location>
        <begin position="102"/>
        <end position="168"/>
    </location>
</feature>
<dbReference type="InterPro" id="IPR058792">
    <property type="entry name" value="Beta-barrel_RND_2"/>
</dbReference>
<evidence type="ECO:0000259" key="6">
    <source>
        <dbReference type="Pfam" id="PF25917"/>
    </source>
</evidence>
<dbReference type="FunFam" id="2.40.30.170:FF:000010">
    <property type="entry name" value="Efflux RND transporter periplasmic adaptor subunit"/>
    <property type="match status" value="1"/>
</dbReference>
<comment type="similarity">
    <text evidence="1">Belongs to the membrane fusion protein (MFP) (TC 8.A.1) family.</text>
</comment>
<dbReference type="PANTHER" id="PTHR30469">
    <property type="entry name" value="MULTIDRUG RESISTANCE PROTEIN MDTA"/>
    <property type="match status" value="1"/>
</dbReference>
<dbReference type="Gene3D" id="2.40.50.100">
    <property type="match status" value="1"/>
</dbReference>
<gene>
    <name evidence="8" type="ORF">C3F09_10200</name>
</gene>
<evidence type="ECO:0000256" key="2">
    <source>
        <dbReference type="SAM" id="Coils"/>
    </source>
</evidence>
<dbReference type="Gene3D" id="2.40.30.170">
    <property type="match status" value="1"/>
</dbReference>
<dbReference type="GO" id="GO:0015562">
    <property type="term" value="F:efflux transmembrane transporter activity"/>
    <property type="evidence" value="ECO:0007669"/>
    <property type="project" value="TreeGrafter"/>
</dbReference>
<dbReference type="InterPro" id="IPR058624">
    <property type="entry name" value="MdtA-like_HH"/>
</dbReference>
<evidence type="ECO:0000313" key="9">
    <source>
        <dbReference type="Proteomes" id="UP000250918"/>
    </source>
</evidence>
<dbReference type="GO" id="GO:1990281">
    <property type="term" value="C:efflux pump complex"/>
    <property type="evidence" value="ECO:0007669"/>
    <property type="project" value="TreeGrafter"/>
</dbReference>
<evidence type="ECO:0000259" key="5">
    <source>
        <dbReference type="Pfam" id="PF25876"/>
    </source>
</evidence>
<sequence length="454" mass="49071">MNKKLIWWLVIAIIVVAAGSIYWLKREKSQEITYRFEKIDRGDLSVAISATGTLSAVTTVQVGTQVSGTIAKLYADFNSVVKEGQLLAQLDPTFLQAAVNVQRANVDRAKAQLQESQRNFDRTKELLAKSMVSQADMDAATTDLQSAQASLRQNQASLDQAEVNLKYATITAPISGVVISRNVDVGQTVAANFSAPTLFTIANDLRNMQVQASVDEADVGQVKVGQPVSFRVDAYPDDEFHGSVSQVRLEPVISQNVVTYNVIIDVNNPELKLMPGMTATASIEVARRDDALRVPLLALRFTPTDSAALRAAAATDGAGRRRPHGADSTGVGEERRSPDSTAAPGERQHRDSTDHRPQRREGGAFAAEREASDEMNQPKPAGTPARAWTIVDGQLKPVRIIRGIQTTRYAEVLWSDLKPGDSVIVGSNGGSNGQQSQVTGQNPFMPRFGGGGRH</sequence>
<evidence type="ECO:0000256" key="4">
    <source>
        <dbReference type="SAM" id="Phobius"/>
    </source>
</evidence>
<accession>A0A855WZY2</accession>